<comment type="caution">
    <text evidence="1">The sequence shown here is derived from an EMBL/GenBank/DDBJ whole genome shotgun (WGS) entry which is preliminary data.</text>
</comment>
<evidence type="ECO:0000313" key="2">
    <source>
        <dbReference type="Proteomes" id="UP001281761"/>
    </source>
</evidence>
<accession>A0ABQ9X4D7</accession>
<dbReference type="Proteomes" id="UP001281761">
    <property type="component" value="Unassembled WGS sequence"/>
</dbReference>
<reference evidence="1 2" key="1">
    <citation type="journal article" date="2022" name="bioRxiv">
        <title>Genomics of Preaxostyla Flagellates Illuminates Evolutionary Transitions and the Path Towards Mitochondrial Loss.</title>
        <authorList>
            <person name="Novak L.V.F."/>
            <person name="Treitli S.C."/>
            <person name="Pyrih J."/>
            <person name="Halakuc P."/>
            <person name="Pipaliya S.V."/>
            <person name="Vacek V."/>
            <person name="Brzon O."/>
            <person name="Soukal P."/>
            <person name="Eme L."/>
            <person name="Dacks J.B."/>
            <person name="Karnkowska A."/>
            <person name="Elias M."/>
            <person name="Hampl V."/>
        </authorList>
    </citation>
    <scope>NUCLEOTIDE SEQUENCE [LARGE SCALE GENOMIC DNA]</scope>
    <source>
        <strain evidence="1">NAU3</strain>
        <tissue evidence="1">Gut</tissue>
    </source>
</reference>
<dbReference type="EMBL" id="JARBJD010000222">
    <property type="protein sequence ID" value="KAK2946641.1"/>
    <property type="molecule type" value="Genomic_DNA"/>
</dbReference>
<sequence length="177" mass="20402">MRRFTTKFDQFTLQFLPECITKLTFINYDSKLSETKAKINDGEKVFSTVLLARAAILERPILPSLTDQEVAHVHLEASHFQKLLLLYFDYYFERNEIEAAIRRLSPIRLINDTLLDDARDAAAILSYILQQDQAEPILKEDIDIEPYLHICRSFPDLSNETAFNCYHGSACPIGRTS</sequence>
<proteinExistence type="predicted"/>
<gene>
    <name evidence="1" type="ORF">BLNAU_18393</name>
</gene>
<keyword evidence="2" id="KW-1185">Reference proteome</keyword>
<organism evidence="1 2">
    <name type="scientific">Blattamonas nauphoetae</name>
    <dbReference type="NCBI Taxonomy" id="2049346"/>
    <lineage>
        <taxon>Eukaryota</taxon>
        <taxon>Metamonada</taxon>
        <taxon>Preaxostyla</taxon>
        <taxon>Oxymonadida</taxon>
        <taxon>Blattamonas</taxon>
    </lineage>
</organism>
<evidence type="ECO:0000313" key="1">
    <source>
        <dbReference type="EMBL" id="KAK2946641.1"/>
    </source>
</evidence>
<protein>
    <submittedName>
        <fullName evidence="1">Uncharacterized protein</fullName>
    </submittedName>
</protein>
<name>A0ABQ9X4D7_9EUKA</name>